<protein>
    <submittedName>
        <fullName evidence="1">Uncharacterized protein</fullName>
    </submittedName>
</protein>
<accession>A0AA36CK90</accession>
<name>A0AA36CK90_9BILA</name>
<comment type="caution">
    <text evidence="1">The sequence shown here is derived from an EMBL/GenBank/DDBJ whole genome shotgun (WGS) entry which is preliminary data.</text>
</comment>
<gene>
    <name evidence="1" type="ORF">MSPICULIGERA_LOCUS9036</name>
</gene>
<keyword evidence="2" id="KW-1185">Reference proteome</keyword>
<dbReference type="PANTHER" id="PTHR21690:SF2">
    <property type="entry name" value="CUB DOMAIN-CONTAINING PROTEIN-RELATED"/>
    <property type="match status" value="1"/>
</dbReference>
<dbReference type="EMBL" id="CATQJA010002410">
    <property type="protein sequence ID" value="CAJ0570599.1"/>
    <property type="molecule type" value="Genomic_DNA"/>
</dbReference>
<reference evidence="1" key="1">
    <citation type="submission" date="2023-06" db="EMBL/GenBank/DDBJ databases">
        <authorList>
            <person name="Delattre M."/>
        </authorList>
    </citation>
    <scope>NUCLEOTIDE SEQUENCE</scope>
    <source>
        <strain evidence="1">AF72</strain>
    </source>
</reference>
<evidence type="ECO:0000313" key="1">
    <source>
        <dbReference type="EMBL" id="CAJ0570599.1"/>
    </source>
</evidence>
<sequence>MTQTNRPNNFGDPWNMDIKYFNDQIGVFRPTASQSVWEGPLAAALRDNNAFFGNTSVNSKTRANVQRTYAIFTQGPPTDIDGAVKDLFAMLQDADVHLVIYDFGSGADSAKFKQYVGVIPNVDYVLFNSDEPDSFFQKYLLSSDANSNFGCSDGLTQTLQIDPSNPLTYSWPPAYDVKKTRYCNNQNSKLTLQAAGKAAICISIVDDYELETDKDFVKFVDGQGNLRVSLTGMGVSGSKFRLTGASTTITFTSNEYNVFHGIKFTATSTDTDTCP</sequence>
<dbReference type="PANTHER" id="PTHR21690">
    <property type="entry name" value="CUB DOMAIN-CONTAINING PROTEIN-RELATED"/>
    <property type="match status" value="1"/>
</dbReference>
<organism evidence="1 2">
    <name type="scientific">Mesorhabditis spiculigera</name>
    <dbReference type="NCBI Taxonomy" id="96644"/>
    <lineage>
        <taxon>Eukaryota</taxon>
        <taxon>Metazoa</taxon>
        <taxon>Ecdysozoa</taxon>
        <taxon>Nematoda</taxon>
        <taxon>Chromadorea</taxon>
        <taxon>Rhabditida</taxon>
        <taxon>Rhabditina</taxon>
        <taxon>Rhabditomorpha</taxon>
        <taxon>Rhabditoidea</taxon>
        <taxon>Rhabditidae</taxon>
        <taxon>Mesorhabditinae</taxon>
        <taxon>Mesorhabditis</taxon>
    </lineage>
</organism>
<dbReference type="SUPFAM" id="SSF49854">
    <property type="entry name" value="Spermadhesin, CUB domain"/>
    <property type="match status" value="1"/>
</dbReference>
<feature type="non-terminal residue" evidence="1">
    <location>
        <position position="275"/>
    </location>
</feature>
<proteinExistence type="predicted"/>
<dbReference type="Proteomes" id="UP001177023">
    <property type="component" value="Unassembled WGS sequence"/>
</dbReference>
<dbReference type="AlphaFoldDB" id="A0AA36CK90"/>
<dbReference type="InterPro" id="IPR035914">
    <property type="entry name" value="Sperma_CUB_dom_sf"/>
</dbReference>
<evidence type="ECO:0000313" key="2">
    <source>
        <dbReference type="Proteomes" id="UP001177023"/>
    </source>
</evidence>